<organism evidence="9 10">
    <name type="scientific">Paenibacillus nanensis</name>
    <dbReference type="NCBI Taxonomy" id="393251"/>
    <lineage>
        <taxon>Bacteria</taxon>
        <taxon>Bacillati</taxon>
        <taxon>Bacillota</taxon>
        <taxon>Bacilli</taxon>
        <taxon>Bacillales</taxon>
        <taxon>Paenibacillaceae</taxon>
        <taxon>Paenibacillus</taxon>
    </lineage>
</organism>
<evidence type="ECO:0000259" key="8">
    <source>
        <dbReference type="PROSITE" id="PS51935"/>
    </source>
</evidence>
<dbReference type="Gene3D" id="3.90.1720.10">
    <property type="entry name" value="endopeptidase domain like (from Nostoc punctiforme)"/>
    <property type="match status" value="1"/>
</dbReference>
<evidence type="ECO:0000256" key="1">
    <source>
        <dbReference type="ARBA" id="ARBA00007074"/>
    </source>
</evidence>
<dbReference type="AlphaFoldDB" id="A0A3A1UXG2"/>
<keyword evidence="10" id="KW-1185">Reference proteome</keyword>
<evidence type="ECO:0000256" key="2">
    <source>
        <dbReference type="ARBA" id="ARBA00022670"/>
    </source>
</evidence>
<dbReference type="SMART" id="SM00287">
    <property type="entry name" value="SH3b"/>
    <property type="match status" value="2"/>
</dbReference>
<dbReference type="OrthoDB" id="9813118at2"/>
<dbReference type="GO" id="GO:0008234">
    <property type="term" value="F:cysteine-type peptidase activity"/>
    <property type="evidence" value="ECO:0007669"/>
    <property type="project" value="UniProtKB-KW"/>
</dbReference>
<gene>
    <name evidence="9" type="ORF">D3P08_10690</name>
</gene>
<feature type="region of interest" description="Disordered" evidence="5">
    <location>
        <begin position="172"/>
        <end position="201"/>
    </location>
</feature>
<comment type="similarity">
    <text evidence="1">Belongs to the peptidase C40 family.</text>
</comment>
<dbReference type="InterPro" id="IPR000064">
    <property type="entry name" value="NLP_P60_dom"/>
</dbReference>
<keyword evidence="4" id="KW-0788">Thiol protease</keyword>
<feature type="domain" description="SH3b" evidence="7">
    <location>
        <begin position="103"/>
        <end position="172"/>
    </location>
</feature>
<evidence type="ECO:0000313" key="9">
    <source>
        <dbReference type="EMBL" id="RIX53219.1"/>
    </source>
</evidence>
<dbReference type="GO" id="GO:0006508">
    <property type="term" value="P:proteolysis"/>
    <property type="evidence" value="ECO:0007669"/>
    <property type="project" value="UniProtKB-KW"/>
</dbReference>
<keyword evidence="2" id="KW-0645">Protease</keyword>
<feature type="domain" description="NlpC/P60" evidence="8">
    <location>
        <begin position="202"/>
        <end position="347"/>
    </location>
</feature>
<proteinExistence type="inferred from homology"/>
<dbReference type="Proteomes" id="UP000266482">
    <property type="component" value="Unassembled WGS sequence"/>
</dbReference>
<accession>A0A3A1UXG2</accession>
<dbReference type="PROSITE" id="PS51935">
    <property type="entry name" value="NLPC_P60"/>
    <property type="match status" value="1"/>
</dbReference>
<dbReference type="SUPFAM" id="SSF54001">
    <property type="entry name" value="Cysteine proteinases"/>
    <property type="match status" value="1"/>
</dbReference>
<protein>
    <submittedName>
        <fullName evidence="9">Peptidoglycan endopeptidase</fullName>
    </submittedName>
</protein>
<keyword evidence="3" id="KW-0378">Hydrolase</keyword>
<evidence type="ECO:0000259" key="7">
    <source>
        <dbReference type="PROSITE" id="PS51781"/>
    </source>
</evidence>
<dbReference type="Gene3D" id="2.30.30.40">
    <property type="entry name" value="SH3 Domains"/>
    <property type="match status" value="2"/>
</dbReference>
<evidence type="ECO:0000313" key="10">
    <source>
        <dbReference type="Proteomes" id="UP000266482"/>
    </source>
</evidence>
<evidence type="ECO:0000256" key="6">
    <source>
        <dbReference type="SAM" id="SignalP"/>
    </source>
</evidence>
<dbReference type="InterPro" id="IPR038765">
    <property type="entry name" value="Papain-like_cys_pep_sf"/>
</dbReference>
<keyword evidence="6" id="KW-0732">Signal</keyword>
<feature type="domain" description="SH3b" evidence="7">
    <location>
        <begin position="30"/>
        <end position="92"/>
    </location>
</feature>
<sequence length="347" mass="36554">MKQKVAAATVTAAIMFGSLTVLPAPAAYAAQAAEVTWGVNMRTAPSASGDVIRMLKKGESISIIDETGSWYKISDASGKVGYISSNTKYTDMVSGSSAQTVTAASAGSNAVVKKSVSFRKGPSTSSSRIRYMKAGEQVKVTSKYNSYWYAVTDANGVKGYVSTQSQYLSVGSGTVSSGTTNSGSATAPSAPTQTPSTPASTNASVEKVIAAGMKYLGTPYEFGSNRNTTATFDCSDFVRQAFKDALGITLPADSRQQGEYVKNKGNYTTNINNLKRGDLMFFMSYKGSSASAYSGINKSSQKITHCGIYLGDGKILHTYSNESGGVTTSVVTGKHWEYRFLFGGSAL</sequence>
<evidence type="ECO:0000256" key="3">
    <source>
        <dbReference type="ARBA" id="ARBA00022801"/>
    </source>
</evidence>
<reference evidence="9 10" key="1">
    <citation type="submission" date="2018-09" db="EMBL/GenBank/DDBJ databases">
        <title>Paenibacillus aracenensis nov. sp. isolated from a cave in southern Spain.</title>
        <authorList>
            <person name="Jurado V."/>
            <person name="Gutierrez-Patricio S."/>
            <person name="Gonzalez-Pimentel J.L."/>
            <person name="Miller A.Z."/>
            <person name="Laiz L."/>
            <person name="Saiz-Jimenez C."/>
        </authorList>
    </citation>
    <scope>NUCLEOTIDE SEQUENCE [LARGE SCALE GENOMIC DNA]</scope>
    <source>
        <strain evidence="9 10">DSM 22867</strain>
    </source>
</reference>
<name>A0A3A1UXG2_9BACL</name>
<dbReference type="Pfam" id="PF08239">
    <property type="entry name" value="SH3_3"/>
    <property type="match status" value="2"/>
</dbReference>
<feature type="signal peptide" evidence="6">
    <location>
        <begin position="1"/>
        <end position="26"/>
    </location>
</feature>
<evidence type="ECO:0000256" key="4">
    <source>
        <dbReference type="ARBA" id="ARBA00022807"/>
    </source>
</evidence>
<dbReference type="PANTHER" id="PTHR47053:SF1">
    <property type="entry name" value="MUREIN DD-ENDOPEPTIDASE MEPH-RELATED"/>
    <property type="match status" value="1"/>
</dbReference>
<feature type="chain" id="PRO_5038357380" evidence="6">
    <location>
        <begin position="27"/>
        <end position="347"/>
    </location>
</feature>
<evidence type="ECO:0000256" key="5">
    <source>
        <dbReference type="SAM" id="MobiDB-lite"/>
    </source>
</evidence>
<dbReference type="InterPro" id="IPR003646">
    <property type="entry name" value="SH3-like_bac-type"/>
</dbReference>
<comment type="caution">
    <text evidence="9">The sequence shown here is derived from an EMBL/GenBank/DDBJ whole genome shotgun (WGS) entry which is preliminary data.</text>
</comment>
<dbReference type="PROSITE" id="PS51781">
    <property type="entry name" value="SH3B"/>
    <property type="match status" value="2"/>
</dbReference>
<dbReference type="PANTHER" id="PTHR47053">
    <property type="entry name" value="MUREIN DD-ENDOPEPTIDASE MEPH-RELATED"/>
    <property type="match status" value="1"/>
</dbReference>
<dbReference type="Pfam" id="PF00877">
    <property type="entry name" value="NLPC_P60"/>
    <property type="match status" value="1"/>
</dbReference>
<dbReference type="EMBL" id="QXQA01000005">
    <property type="protein sequence ID" value="RIX53219.1"/>
    <property type="molecule type" value="Genomic_DNA"/>
</dbReference>
<dbReference type="InterPro" id="IPR051202">
    <property type="entry name" value="Peptidase_C40"/>
</dbReference>